<comment type="function">
    <text evidence="1">Catalyzes the specific phosphorylation of 1,6-anhydro-N-acetylmuramic acid (anhMurNAc) with the simultaneous cleavage of the 1,6-anhydro ring, generating MurNAc-6-P. Is required for the utilization of anhMurNAc either imported from the medium or derived from its own cell wall murein, and thus plays a role in cell wall recycling.</text>
</comment>
<keyword evidence="1" id="KW-0547">Nucleotide-binding</keyword>
<proteinExistence type="inferred from homology"/>
<keyword evidence="1" id="KW-0067">ATP-binding</keyword>
<dbReference type="InterPro" id="IPR005338">
    <property type="entry name" value="Anhydro_N_Ac-Mur_kinase"/>
</dbReference>
<comment type="similarity">
    <text evidence="1">Belongs to the anhydro-N-acetylmuramic acid kinase family.</text>
</comment>
<reference evidence="3 5" key="2">
    <citation type="submission" date="2018-06" db="EMBL/GenBank/DDBJ databases">
        <authorList>
            <consortium name="Pathogen Informatics"/>
            <person name="Doyle S."/>
        </authorList>
    </citation>
    <scope>NUCLEOTIDE SEQUENCE [LARGE SCALE GENOMIC DNA]</scope>
    <source>
        <strain evidence="3 5">NCTC11991</strain>
    </source>
</reference>
<organism evidence="3 5">
    <name type="scientific">Legionella steigerwaltii</name>
    <dbReference type="NCBI Taxonomy" id="460"/>
    <lineage>
        <taxon>Bacteria</taxon>
        <taxon>Pseudomonadati</taxon>
        <taxon>Pseudomonadota</taxon>
        <taxon>Gammaproteobacteria</taxon>
        <taxon>Legionellales</taxon>
        <taxon>Legionellaceae</taxon>
        <taxon>Legionella</taxon>
    </lineage>
</organism>
<dbReference type="GO" id="GO:0005524">
    <property type="term" value="F:ATP binding"/>
    <property type="evidence" value="ECO:0007669"/>
    <property type="project" value="UniProtKB-UniRule"/>
</dbReference>
<dbReference type="NCBIfam" id="NF007139">
    <property type="entry name" value="PRK09585.1-3"/>
    <property type="match status" value="1"/>
</dbReference>
<comment type="pathway">
    <text evidence="1">Cell wall biogenesis; peptidoglycan recycling.</text>
</comment>
<evidence type="ECO:0000313" key="5">
    <source>
        <dbReference type="Proteomes" id="UP000255110"/>
    </source>
</evidence>
<dbReference type="RefSeq" id="WP_058477486.1">
    <property type="nucleotide sequence ID" value="NZ_CAAAIO010000001.1"/>
</dbReference>
<dbReference type="HAMAP" id="MF_01270">
    <property type="entry name" value="AnhMurNAc_kinase"/>
    <property type="match status" value="1"/>
</dbReference>
<evidence type="ECO:0000313" key="4">
    <source>
        <dbReference type="Proteomes" id="UP000054820"/>
    </source>
</evidence>
<dbReference type="Gene3D" id="3.30.420.40">
    <property type="match status" value="2"/>
</dbReference>
<feature type="binding site" evidence="1">
    <location>
        <begin position="10"/>
        <end position="17"/>
    </location>
    <ligand>
        <name>ATP</name>
        <dbReference type="ChEBI" id="CHEBI:30616"/>
    </ligand>
</feature>
<dbReference type="OrthoDB" id="9763949at2"/>
<protein>
    <recommendedName>
        <fullName evidence="1">Anhydro-N-acetylmuramic acid kinase</fullName>
        <ecNumber evidence="1">2.7.1.170</ecNumber>
    </recommendedName>
    <alternativeName>
        <fullName evidence="1">AnhMurNAc kinase</fullName>
    </alternativeName>
</protein>
<dbReference type="STRING" id="460.Lstg_1946"/>
<dbReference type="PANTHER" id="PTHR30605:SF0">
    <property type="entry name" value="ANHYDRO-N-ACETYLMURAMIC ACID KINASE"/>
    <property type="match status" value="1"/>
</dbReference>
<dbReference type="GO" id="GO:0009254">
    <property type="term" value="P:peptidoglycan turnover"/>
    <property type="evidence" value="ECO:0007669"/>
    <property type="project" value="UniProtKB-UniRule"/>
</dbReference>
<keyword evidence="4" id="KW-1185">Reference proteome</keyword>
<dbReference type="Proteomes" id="UP000054820">
    <property type="component" value="Unassembled WGS sequence"/>
</dbReference>
<keyword evidence="1 3" id="KW-0418">Kinase</keyword>
<dbReference type="Proteomes" id="UP000255110">
    <property type="component" value="Unassembled WGS sequence"/>
</dbReference>
<evidence type="ECO:0000313" key="2">
    <source>
        <dbReference type="EMBL" id="KTD77589.1"/>
    </source>
</evidence>
<evidence type="ECO:0000313" key="3">
    <source>
        <dbReference type="EMBL" id="STY22899.1"/>
    </source>
</evidence>
<dbReference type="Pfam" id="PF03702">
    <property type="entry name" value="AnmK"/>
    <property type="match status" value="1"/>
</dbReference>
<dbReference type="GO" id="GO:0006040">
    <property type="term" value="P:amino sugar metabolic process"/>
    <property type="evidence" value="ECO:0007669"/>
    <property type="project" value="InterPro"/>
</dbReference>
<gene>
    <name evidence="1 3" type="primary">anmK</name>
    <name evidence="2" type="ORF">Lstg_1946</name>
    <name evidence="3" type="ORF">NCTC11991_01500</name>
</gene>
<evidence type="ECO:0000256" key="1">
    <source>
        <dbReference type="HAMAP-Rule" id="MF_01270"/>
    </source>
</evidence>
<dbReference type="CDD" id="cd24050">
    <property type="entry name" value="ASKHA_NBD_ANMK"/>
    <property type="match status" value="1"/>
</dbReference>
<keyword evidence="1 3" id="KW-0808">Transferase</keyword>
<accession>A0A378LAZ3</accession>
<keyword evidence="1" id="KW-0119">Carbohydrate metabolism</keyword>
<dbReference type="InterPro" id="IPR043129">
    <property type="entry name" value="ATPase_NBD"/>
</dbReference>
<dbReference type="UniPathway" id="UPA00343"/>
<dbReference type="SUPFAM" id="SSF53067">
    <property type="entry name" value="Actin-like ATPase domain"/>
    <property type="match status" value="1"/>
</dbReference>
<sequence>MTLYIGLMSGTSMDGIDAALVDVSSNTLLYGITNKYSNEVKARMDKLMKETDVSLASICQLNTLIGREFAYAVNELLQKAKLSASDIRAIGSHGQTVCHNTNCTIPYTLQLGCAHTISTLTGITVVADFRTRDLVLGGQGAPFAPLYHQKLFNGENSHVAVVNVGGISNITFINANEPIKGWDIGPGNCLMDAWIMKQQGRDYDSGGEWAQQGEIIAPLLETFMSDSFITSSGPKSIGKEYFSLLWLENYFKDEYKPVDIQKTLLAFTAKTIANTVLNEQNHVEKMYLCGGGTHNLALLHMLTELLPETRVSSIAELGISPDYLEAMMFAWLASQTINRVPVDLSTITGSREPVILGAVYPKQNNLKKIV</sequence>
<dbReference type="UniPathway" id="UPA00544"/>
<dbReference type="AlphaFoldDB" id="A0A378LAZ3"/>
<dbReference type="EMBL" id="LNYZ01000013">
    <property type="protein sequence ID" value="KTD77589.1"/>
    <property type="molecule type" value="Genomic_DNA"/>
</dbReference>
<comment type="pathway">
    <text evidence="1">Amino-sugar metabolism; 1,6-anhydro-N-acetylmuramate degradation.</text>
</comment>
<dbReference type="GO" id="GO:0097175">
    <property type="term" value="P:1,6-anhydro-N-acetyl-beta-muramic acid catabolic process"/>
    <property type="evidence" value="ECO:0007669"/>
    <property type="project" value="UniProtKB-UniRule"/>
</dbReference>
<dbReference type="EC" id="2.7.1.170" evidence="1"/>
<dbReference type="GO" id="GO:0016773">
    <property type="term" value="F:phosphotransferase activity, alcohol group as acceptor"/>
    <property type="evidence" value="ECO:0007669"/>
    <property type="project" value="UniProtKB-UniRule"/>
</dbReference>
<reference evidence="2 4" key="1">
    <citation type="submission" date="2015-11" db="EMBL/GenBank/DDBJ databases">
        <title>Genomic analysis of 38 Legionella species identifies large and diverse effector repertoires.</title>
        <authorList>
            <person name="Burstein D."/>
            <person name="Amaro F."/>
            <person name="Zusman T."/>
            <person name="Lifshitz Z."/>
            <person name="Cohen O."/>
            <person name="Gilbert J.A."/>
            <person name="Pupko T."/>
            <person name="Shuman H.A."/>
            <person name="Segal G."/>
        </authorList>
    </citation>
    <scope>NUCLEOTIDE SEQUENCE [LARGE SCALE GENOMIC DNA]</scope>
    <source>
        <strain evidence="2 4">SC-18-C9</strain>
    </source>
</reference>
<dbReference type="EMBL" id="UGOY01000001">
    <property type="protein sequence ID" value="STY22899.1"/>
    <property type="molecule type" value="Genomic_DNA"/>
</dbReference>
<comment type="catalytic activity">
    <reaction evidence="1">
        <text>1,6-anhydro-N-acetyl-beta-muramate + ATP + H2O = N-acetyl-D-muramate 6-phosphate + ADP + H(+)</text>
        <dbReference type="Rhea" id="RHEA:24952"/>
        <dbReference type="ChEBI" id="CHEBI:15377"/>
        <dbReference type="ChEBI" id="CHEBI:15378"/>
        <dbReference type="ChEBI" id="CHEBI:30616"/>
        <dbReference type="ChEBI" id="CHEBI:58690"/>
        <dbReference type="ChEBI" id="CHEBI:58722"/>
        <dbReference type="ChEBI" id="CHEBI:456216"/>
        <dbReference type="EC" id="2.7.1.170"/>
    </reaction>
</comment>
<dbReference type="GO" id="GO:0016301">
    <property type="term" value="F:kinase activity"/>
    <property type="evidence" value="ECO:0007669"/>
    <property type="project" value="UniProtKB-KW"/>
</dbReference>
<name>A0A378LAZ3_9GAMM</name>
<dbReference type="PANTHER" id="PTHR30605">
    <property type="entry name" value="ANHYDRO-N-ACETYLMURAMIC ACID KINASE"/>
    <property type="match status" value="1"/>
</dbReference>